<dbReference type="AlphaFoldDB" id="A0A7K3LZX5"/>
<dbReference type="InterPro" id="IPR036388">
    <property type="entry name" value="WH-like_DNA-bd_sf"/>
</dbReference>
<keyword evidence="6" id="KW-1185">Reference proteome</keyword>
<keyword evidence="2" id="KW-0238">DNA-binding</keyword>
<dbReference type="Gene3D" id="1.10.10.10">
    <property type="entry name" value="Winged helix-like DNA-binding domain superfamily/Winged helix DNA-binding domain"/>
    <property type="match status" value="1"/>
</dbReference>
<accession>A0A7K3LZX5</accession>
<dbReference type="EMBL" id="WLZY01000001">
    <property type="protein sequence ID" value="NDL56586.1"/>
    <property type="molecule type" value="Genomic_DNA"/>
</dbReference>
<dbReference type="Pfam" id="PF01638">
    <property type="entry name" value="HxlR"/>
    <property type="match status" value="1"/>
</dbReference>
<organism evidence="5 6">
    <name type="scientific">Phytoactinopolyspora mesophila</name>
    <dbReference type="NCBI Taxonomy" id="2650750"/>
    <lineage>
        <taxon>Bacteria</taxon>
        <taxon>Bacillati</taxon>
        <taxon>Actinomycetota</taxon>
        <taxon>Actinomycetes</taxon>
        <taxon>Jiangellales</taxon>
        <taxon>Jiangellaceae</taxon>
        <taxon>Phytoactinopolyspora</taxon>
    </lineage>
</organism>
<dbReference type="PROSITE" id="PS51118">
    <property type="entry name" value="HTH_HXLR"/>
    <property type="match status" value="1"/>
</dbReference>
<keyword evidence="1" id="KW-0805">Transcription regulation</keyword>
<proteinExistence type="predicted"/>
<dbReference type="SUPFAM" id="SSF46785">
    <property type="entry name" value="Winged helix' DNA-binding domain"/>
    <property type="match status" value="1"/>
</dbReference>
<dbReference type="PANTHER" id="PTHR33204">
    <property type="entry name" value="TRANSCRIPTIONAL REGULATOR, MARR FAMILY"/>
    <property type="match status" value="1"/>
</dbReference>
<protein>
    <submittedName>
        <fullName evidence="5">Transcriptional regulator</fullName>
    </submittedName>
</protein>
<dbReference type="Proteomes" id="UP000460435">
    <property type="component" value="Unassembled WGS sequence"/>
</dbReference>
<gene>
    <name evidence="5" type="ORF">F7O44_05815</name>
</gene>
<evidence type="ECO:0000256" key="2">
    <source>
        <dbReference type="ARBA" id="ARBA00023125"/>
    </source>
</evidence>
<evidence type="ECO:0000256" key="3">
    <source>
        <dbReference type="ARBA" id="ARBA00023163"/>
    </source>
</evidence>
<reference evidence="5 6" key="1">
    <citation type="submission" date="2019-11" db="EMBL/GenBank/DDBJ databases">
        <authorList>
            <person name="Li X.-J."/>
            <person name="Feng X.-M."/>
        </authorList>
    </citation>
    <scope>NUCLEOTIDE SEQUENCE [LARGE SCALE GENOMIC DNA]</scope>
    <source>
        <strain evidence="5 6">XMNu-373</strain>
    </source>
</reference>
<evidence type="ECO:0000256" key="1">
    <source>
        <dbReference type="ARBA" id="ARBA00023015"/>
    </source>
</evidence>
<dbReference type="InterPro" id="IPR036390">
    <property type="entry name" value="WH_DNA-bd_sf"/>
</dbReference>
<dbReference type="PANTHER" id="PTHR33204:SF37">
    <property type="entry name" value="HTH-TYPE TRANSCRIPTIONAL REGULATOR YODB"/>
    <property type="match status" value="1"/>
</dbReference>
<comment type="caution">
    <text evidence="5">The sequence shown here is derived from an EMBL/GenBank/DDBJ whole genome shotgun (WGS) entry which is preliminary data.</text>
</comment>
<feature type="domain" description="HTH hxlR-type" evidence="4">
    <location>
        <begin position="21"/>
        <end position="119"/>
    </location>
</feature>
<evidence type="ECO:0000313" key="6">
    <source>
        <dbReference type="Proteomes" id="UP000460435"/>
    </source>
</evidence>
<dbReference type="InterPro" id="IPR002577">
    <property type="entry name" value="HTH_HxlR"/>
</dbReference>
<evidence type="ECO:0000259" key="4">
    <source>
        <dbReference type="PROSITE" id="PS51118"/>
    </source>
</evidence>
<dbReference type="RefSeq" id="WP_162449144.1">
    <property type="nucleotide sequence ID" value="NZ_WLZY01000001.1"/>
</dbReference>
<name>A0A7K3LZX5_9ACTN</name>
<dbReference type="GO" id="GO:0003677">
    <property type="term" value="F:DNA binding"/>
    <property type="evidence" value="ECO:0007669"/>
    <property type="project" value="UniProtKB-KW"/>
</dbReference>
<sequence length="125" mass="13750">MSREVIDGLKFGKGDVFDINCPARTILDHVTSRWGVLVLAALSQGPMRFSELRRRVTGVSEKMLSQTLRTLVSDGFIGREVTPAVPPQVSYSLTPLGADLAQRVVELVNWIDHHVADPRLATSNP</sequence>
<evidence type="ECO:0000313" key="5">
    <source>
        <dbReference type="EMBL" id="NDL56586.1"/>
    </source>
</evidence>
<keyword evidence="3" id="KW-0804">Transcription</keyword>